<dbReference type="InterPro" id="IPR033453">
    <property type="entry name" value="Glyco_hydro_30_TIM-barrel"/>
</dbReference>
<dbReference type="InterPro" id="IPR017853">
    <property type="entry name" value="GH"/>
</dbReference>
<dbReference type="GO" id="GO:0006680">
    <property type="term" value="P:glucosylceramide catabolic process"/>
    <property type="evidence" value="ECO:0007669"/>
    <property type="project" value="TreeGrafter"/>
</dbReference>
<dbReference type="InterPro" id="IPR001139">
    <property type="entry name" value="Glyco_hydro_30"/>
</dbReference>
<dbReference type="GO" id="GO:0004348">
    <property type="term" value="F:glucosylceramidase activity"/>
    <property type="evidence" value="ECO:0007669"/>
    <property type="project" value="UniProtKB-EC"/>
</dbReference>
<keyword evidence="4" id="KW-0732">Signal</keyword>
<evidence type="ECO:0000256" key="2">
    <source>
        <dbReference type="ARBA" id="ARBA00005382"/>
    </source>
</evidence>
<dbReference type="EC" id="3.2.1.45" evidence="3 6"/>
<dbReference type="Pfam" id="PF02055">
    <property type="entry name" value="Glyco_hydro_30"/>
    <property type="match status" value="1"/>
</dbReference>
<dbReference type="Proteomes" id="UP000218231">
    <property type="component" value="Unassembled WGS sequence"/>
</dbReference>
<name>A0A2A2L9T0_9BILA</name>
<reference evidence="8 9" key="1">
    <citation type="journal article" date="2017" name="Curr. Biol.">
        <title>Genome architecture and evolution of a unichromosomal asexual nematode.</title>
        <authorList>
            <person name="Fradin H."/>
            <person name="Zegar C."/>
            <person name="Gutwein M."/>
            <person name="Lucas J."/>
            <person name="Kovtun M."/>
            <person name="Corcoran D."/>
            <person name="Baugh L.R."/>
            <person name="Kiontke K."/>
            <person name="Gunsalus K."/>
            <person name="Fitch D.H."/>
            <person name="Piano F."/>
        </authorList>
    </citation>
    <scope>NUCLEOTIDE SEQUENCE [LARGE SCALE GENOMIC DNA]</scope>
    <source>
        <strain evidence="8">PF1309</strain>
    </source>
</reference>
<dbReference type="AlphaFoldDB" id="A0A2A2L9T0"/>
<keyword evidence="5 6" id="KW-0378">Hydrolase</keyword>
<protein>
    <recommendedName>
        <fullName evidence="3 6">Glucosylceramidase</fullName>
        <ecNumber evidence="3 6">3.2.1.45</ecNumber>
    </recommendedName>
</protein>
<evidence type="ECO:0000256" key="4">
    <source>
        <dbReference type="ARBA" id="ARBA00022729"/>
    </source>
</evidence>
<sequence>MQGYGSLIQDPKYFKTYVEYLKKFFEFYNNKGIPFWGMTVQNEPSTGSNKDWKWQTMNFTAESMRDFIKDYLGPALQTSNVTKNLKVMILDDTRAILPMWADVDLNNFVVAFCDWNLALDLNGGPNWAKNFVDSAIIIDKERQEFYKQPIYYALAHFR</sequence>
<dbReference type="GO" id="GO:0016020">
    <property type="term" value="C:membrane"/>
    <property type="evidence" value="ECO:0007669"/>
    <property type="project" value="GOC"/>
</dbReference>
<evidence type="ECO:0000256" key="5">
    <source>
        <dbReference type="ARBA" id="ARBA00022801"/>
    </source>
</evidence>
<dbReference type="Gene3D" id="3.20.20.80">
    <property type="entry name" value="Glycosidases"/>
    <property type="match status" value="2"/>
</dbReference>
<accession>A0A2A2L9T0</accession>
<keyword evidence="9" id="KW-1185">Reference proteome</keyword>
<evidence type="ECO:0000259" key="7">
    <source>
        <dbReference type="Pfam" id="PF02055"/>
    </source>
</evidence>
<gene>
    <name evidence="8" type="ORF">WR25_00957</name>
</gene>
<comment type="caution">
    <text evidence="8">The sequence shown here is derived from an EMBL/GenBank/DDBJ whole genome shotgun (WGS) entry which is preliminary data.</text>
</comment>
<organism evidence="8 9">
    <name type="scientific">Diploscapter pachys</name>
    <dbReference type="NCBI Taxonomy" id="2018661"/>
    <lineage>
        <taxon>Eukaryota</taxon>
        <taxon>Metazoa</taxon>
        <taxon>Ecdysozoa</taxon>
        <taxon>Nematoda</taxon>
        <taxon>Chromadorea</taxon>
        <taxon>Rhabditida</taxon>
        <taxon>Rhabditina</taxon>
        <taxon>Rhabditomorpha</taxon>
        <taxon>Rhabditoidea</taxon>
        <taxon>Rhabditidae</taxon>
        <taxon>Diploscapter</taxon>
    </lineage>
</organism>
<keyword evidence="6" id="KW-0443">Lipid metabolism</keyword>
<evidence type="ECO:0000313" key="8">
    <source>
        <dbReference type="EMBL" id="PAV82933.1"/>
    </source>
</evidence>
<dbReference type="PANTHER" id="PTHR11069">
    <property type="entry name" value="GLUCOSYLCERAMIDASE"/>
    <property type="match status" value="1"/>
</dbReference>
<feature type="domain" description="Glycosyl hydrolase family 30 TIM-barrel" evidence="7">
    <location>
        <begin position="1"/>
        <end position="106"/>
    </location>
</feature>
<comment type="similarity">
    <text evidence="2 6">Belongs to the glycosyl hydrolase 30 family.</text>
</comment>
<dbReference type="OrthoDB" id="2160638at2759"/>
<evidence type="ECO:0000256" key="3">
    <source>
        <dbReference type="ARBA" id="ARBA00012658"/>
    </source>
</evidence>
<dbReference type="PANTHER" id="PTHR11069:SF23">
    <property type="entry name" value="LYSOSOMAL ACID GLUCOSYLCERAMIDASE"/>
    <property type="match status" value="1"/>
</dbReference>
<keyword evidence="6" id="KW-0746">Sphingolipid metabolism</keyword>
<dbReference type="PRINTS" id="PR00843">
    <property type="entry name" value="GLHYDRLASE30"/>
</dbReference>
<evidence type="ECO:0000256" key="1">
    <source>
        <dbReference type="ARBA" id="ARBA00001013"/>
    </source>
</evidence>
<keyword evidence="6" id="KW-0326">Glycosidase</keyword>
<proteinExistence type="inferred from homology"/>
<comment type="catalytic activity">
    <reaction evidence="1">
        <text>a beta-D-glucosyl-(1&lt;-&gt;1')-N-acylsphing-4-enine + H2O = an N-acylsphing-4-enine + D-glucose</text>
        <dbReference type="Rhea" id="RHEA:13269"/>
        <dbReference type="ChEBI" id="CHEBI:4167"/>
        <dbReference type="ChEBI" id="CHEBI:15377"/>
        <dbReference type="ChEBI" id="CHEBI:22801"/>
        <dbReference type="ChEBI" id="CHEBI:52639"/>
        <dbReference type="EC" id="3.2.1.45"/>
    </reaction>
    <physiologicalReaction direction="left-to-right" evidence="1">
        <dbReference type="Rhea" id="RHEA:13270"/>
    </physiologicalReaction>
</comment>
<evidence type="ECO:0000256" key="6">
    <source>
        <dbReference type="RuleBase" id="RU361188"/>
    </source>
</evidence>
<dbReference type="SUPFAM" id="SSF51445">
    <property type="entry name" value="(Trans)glycosidases"/>
    <property type="match status" value="2"/>
</dbReference>
<dbReference type="STRING" id="2018661.A0A2A2L9T0"/>
<evidence type="ECO:0000313" key="9">
    <source>
        <dbReference type="Proteomes" id="UP000218231"/>
    </source>
</evidence>
<dbReference type="EMBL" id="LIAE01007014">
    <property type="protein sequence ID" value="PAV82933.1"/>
    <property type="molecule type" value="Genomic_DNA"/>
</dbReference>